<dbReference type="CDD" id="cd07035">
    <property type="entry name" value="TPP_PYR_POX_like"/>
    <property type="match status" value="1"/>
</dbReference>
<dbReference type="GO" id="GO:0003984">
    <property type="term" value="F:acetolactate synthase activity"/>
    <property type="evidence" value="ECO:0007669"/>
    <property type="project" value="TreeGrafter"/>
</dbReference>
<reference evidence="3 4" key="1">
    <citation type="submission" date="2018-08" db="EMBL/GenBank/DDBJ databases">
        <title>A genome reference for cultivated species of the human gut microbiota.</title>
        <authorList>
            <person name="Zou Y."/>
            <person name="Xue W."/>
            <person name="Luo G."/>
        </authorList>
    </citation>
    <scope>NUCLEOTIDE SEQUENCE [LARGE SCALE GENOMIC DNA]</scope>
    <source>
        <strain evidence="3 4">AM54-25XD</strain>
    </source>
</reference>
<dbReference type="PANTHER" id="PTHR18968:SF13">
    <property type="entry name" value="ACETOLACTATE SYNTHASE CATALYTIC SUBUNIT, MITOCHONDRIAL"/>
    <property type="match status" value="1"/>
</dbReference>
<dbReference type="GO" id="GO:0005948">
    <property type="term" value="C:acetolactate synthase complex"/>
    <property type="evidence" value="ECO:0007669"/>
    <property type="project" value="TreeGrafter"/>
</dbReference>
<gene>
    <name evidence="3" type="ORF">DXA03_15820</name>
</gene>
<comment type="similarity">
    <text evidence="1">Belongs to the TPP enzyme family.</text>
</comment>
<dbReference type="PANTHER" id="PTHR18968">
    <property type="entry name" value="THIAMINE PYROPHOSPHATE ENZYMES"/>
    <property type="match status" value="1"/>
</dbReference>
<dbReference type="InterPro" id="IPR045229">
    <property type="entry name" value="TPP_enz"/>
</dbReference>
<evidence type="ECO:0000313" key="4">
    <source>
        <dbReference type="Proteomes" id="UP000285209"/>
    </source>
</evidence>
<sequence>MKCSEYLVDFLIKKDITDVFGYSGGYIVPFMDALYARKNEIKVHVCYNEQGCAYAADGFARSSGKLGVYFTTSGPGAVNAFGGLADAWFDGIPLLGISGNVPTNEQRGYSGVRQNGFQEMEIVSMTKHITKYSVSPNSAESFPDIVSRAYNLATTGRKGGVVIDFPYDIQKTCINCR</sequence>
<dbReference type="Gene3D" id="3.40.50.970">
    <property type="match status" value="1"/>
</dbReference>
<dbReference type="InterPro" id="IPR012001">
    <property type="entry name" value="Thiamin_PyroP_enz_TPP-bd_dom"/>
</dbReference>
<evidence type="ECO:0000259" key="2">
    <source>
        <dbReference type="Pfam" id="PF02776"/>
    </source>
</evidence>
<evidence type="ECO:0000313" key="3">
    <source>
        <dbReference type="EMBL" id="RGZ12993.1"/>
    </source>
</evidence>
<dbReference type="GO" id="GO:0009097">
    <property type="term" value="P:isoleucine biosynthetic process"/>
    <property type="evidence" value="ECO:0007669"/>
    <property type="project" value="TreeGrafter"/>
</dbReference>
<dbReference type="InterPro" id="IPR029061">
    <property type="entry name" value="THDP-binding"/>
</dbReference>
<dbReference type="GO" id="GO:0050660">
    <property type="term" value="F:flavin adenine dinucleotide binding"/>
    <property type="evidence" value="ECO:0007669"/>
    <property type="project" value="TreeGrafter"/>
</dbReference>
<feature type="domain" description="Thiamine pyrophosphate enzyme N-terminal TPP-binding" evidence="2">
    <location>
        <begin position="1"/>
        <end position="124"/>
    </location>
</feature>
<protein>
    <submittedName>
        <fullName evidence="3">Thiamine pyrophosphate-binding protein</fullName>
    </submittedName>
</protein>
<dbReference type="GO" id="GO:0009099">
    <property type="term" value="P:L-valine biosynthetic process"/>
    <property type="evidence" value="ECO:0007669"/>
    <property type="project" value="TreeGrafter"/>
</dbReference>
<dbReference type="Proteomes" id="UP000285209">
    <property type="component" value="Unassembled WGS sequence"/>
</dbReference>
<dbReference type="EMBL" id="QSDV01000067">
    <property type="protein sequence ID" value="RGZ12993.1"/>
    <property type="molecule type" value="Genomic_DNA"/>
</dbReference>
<name>A0A413M0A4_9FIRM</name>
<dbReference type="Pfam" id="PF02776">
    <property type="entry name" value="TPP_enzyme_N"/>
    <property type="match status" value="1"/>
</dbReference>
<dbReference type="AlphaFoldDB" id="A0A413M0A4"/>
<dbReference type="GO" id="GO:0030976">
    <property type="term" value="F:thiamine pyrophosphate binding"/>
    <property type="evidence" value="ECO:0007669"/>
    <property type="project" value="InterPro"/>
</dbReference>
<proteinExistence type="inferred from homology"/>
<organism evidence="3 4">
    <name type="scientific">Agathobacter rectalis</name>
    <dbReference type="NCBI Taxonomy" id="39491"/>
    <lineage>
        <taxon>Bacteria</taxon>
        <taxon>Bacillati</taxon>
        <taxon>Bacillota</taxon>
        <taxon>Clostridia</taxon>
        <taxon>Lachnospirales</taxon>
        <taxon>Lachnospiraceae</taxon>
        <taxon>Agathobacter</taxon>
    </lineage>
</organism>
<dbReference type="FunFam" id="3.40.50.970:FF:000007">
    <property type="entry name" value="Acetolactate synthase"/>
    <property type="match status" value="1"/>
</dbReference>
<evidence type="ECO:0000256" key="1">
    <source>
        <dbReference type="ARBA" id="ARBA00007812"/>
    </source>
</evidence>
<comment type="caution">
    <text evidence="3">The sequence shown here is derived from an EMBL/GenBank/DDBJ whole genome shotgun (WGS) entry which is preliminary data.</text>
</comment>
<dbReference type="SUPFAM" id="SSF52518">
    <property type="entry name" value="Thiamin diphosphate-binding fold (THDP-binding)"/>
    <property type="match status" value="1"/>
</dbReference>
<accession>A0A413M0A4</accession>